<dbReference type="KEGG" id="xak:KIMC2_20860"/>
<accession>A0AAU9CU42</accession>
<dbReference type="Pfam" id="PF16403">
    <property type="entry name" value="Bact_surface_Ig-like"/>
    <property type="match status" value="1"/>
</dbReference>
<dbReference type="Gene3D" id="2.60.40.10">
    <property type="entry name" value="Immunoglobulins"/>
    <property type="match status" value="2"/>
</dbReference>
<dbReference type="EMBL" id="AP026801">
    <property type="protein sequence ID" value="BDR57524.1"/>
    <property type="molecule type" value="Genomic_DNA"/>
</dbReference>
<proteinExistence type="predicted"/>
<evidence type="ECO:0000313" key="2">
    <source>
        <dbReference type="EMBL" id="BDR57524.1"/>
    </source>
</evidence>
<evidence type="ECO:0000313" key="3">
    <source>
        <dbReference type="Proteomes" id="UP001321804"/>
    </source>
</evidence>
<reference evidence="2 3" key="1">
    <citation type="journal article" date="2023" name="Microbiol. Spectr.">
        <title>Symbiosis of Carpenter Bees with Uncharacterized Lactic Acid Bacteria Showing NAD Auxotrophy.</title>
        <authorList>
            <person name="Kawasaki S."/>
            <person name="Ozawa K."/>
            <person name="Mori T."/>
            <person name="Yamamoto A."/>
            <person name="Ito M."/>
            <person name="Ohkuma M."/>
            <person name="Sakamoto M."/>
            <person name="Matsutani M."/>
        </authorList>
    </citation>
    <scope>NUCLEOTIDE SEQUENCE [LARGE SCALE GENOMIC DNA]</scope>
    <source>
        <strain evidence="2 3">KimC2</strain>
    </source>
</reference>
<dbReference type="RefSeq" id="WP_317696660.1">
    <property type="nucleotide sequence ID" value="NZ_AP026801.1"/>
</dbReference>
<gene>
    <name evidence="2" type="ORF">KIMC2_20860</name>
</gene>
<evidence type="ECO:0000259" key="1">
    <source>
        <dbReference type="Pfam" id="PF16403"/>
    </source>
</evidence>
<dbReference type="Proteomes" id="UP001321804">
    <property type="component" value="Chromosome"/>
</dbReference>
<keyword evidence="3" id="KW-1185">Reference proteome</keyword>
<organism evidence="2 3">
    <name type="scientific">Xylocopilactobacillus apis</name>
    <dbReference type="NCBI Taxonomy" id="2932183"/>
    <lineage>
        <taxon>Bacteria</taxon>
        <taxon>Bacillati</taxon>
        <taxon>Bacillota</taxon>
        <taxon>Bacilli</taxon>
        <taxon>Lactobacillales</taxon>
        <taxon>Lactobacillaceae</taxon>
        <taxon>Xylocopilactobacillus</taxon>
    </lineage>
</organism>
<dbReference type="InterPro" id="IPR032179">
    <property type="entry name" value="Cry22Aa_Ig-like"/>
</dbReference>
<feature type="domain" description="Pesticidal crystal protein Cry22Aa Ig-like" evidence="1">
    <location>
        <begin position="1546"/>
        <end position="1613"/>
    </location>
</feature>
<sequence length="1767" mass="190864">MLENRIDKSPAFSGTWGTKYIPESEKAEANSKGLSRLGDSTNGAFNQTTNLRNGLTDDQKFQLTGGGSTAWVDPKSGDGTIVVPRGTSADVIAKKIYQLQYQSNFSIRNVAPMKAIHGDEFSTHPSGSLSTKDNSYNVQFNPKGTVGTNDVDKFAATNDNLTPVNNDNFSYIDPVSSDTVLKAEGVNNYLAVADPRQKEDGSQAGLKTDFSNKLLHTPLDTNSTGNDGIGQDYDNTVAKRIPNQADTSADGIDTPIGASHMDTDKFGHGLPNTVNFWPAYDVNTSLGAGVNGLGVNDAINKDQAKYDKTNNYYEVPTYPFGGPDTASTFGGGDAESITLDPTSAENQLGNVVHAFEPKDGKKDAASPFMVREAWDSTHGIFGTAPFTGTTEQQIKDKVAANGSFTDTTGKSIKKSFTYEAPLNNMVFKSYRNPYSTVISTALPFAKDNAEFTTGKYDDGSTFPTGGLDNPAGLAEPLVTHPGDMNNSTNSFSGEYSNETDGNTLLSTLPYTNPWYVNYRGTANTIGSMDYNDKITDIKGNAEVNIQGAPNATAKSLHLNGLTWESKRIWDTDGNGVVDTTDTNTKKMGIYNANKHVQKVDDSTLSQGYGPSGNMKVDVTSDLSIPPAGSTPNENNTYNRWIETDGNKLKGKELHNEIFTTADTAHSVPNWGGGTHHPHDHNGTIADNELKQVQDANNNDGFNLDDNGKPFLKPGSFVRSTLVGIPWSGSIGSSYNNAAETGGFVVPSSEVPNPNNTSGEQVTGSGPYYGNGNIVVKSATQTHHEVHKQFAKNVGYVLINASGLSEAQSRKLSKYQIPDGKRGTDSNNYLNYISNSNDFGDTERPYISPVNDDLTYRGGLLGVMSIHGDQSKPGMTIDHYTAADTDATDPNPNLYFISQGSTASPSLAGSIYNSILQNASNADPIFLETPGLTPDENNVRVDKDNGQFASDTDLHYGLAWNDSSDLPQVKIKRSLNVQYLVPVSVARNVKTTWEQTVDTRYEQTSDAPSPTHGYFYDIKQTVKTDYDNYNLYLGDVKLGSSQSADRPIDGVLTNTSDTNSSYYNNYNAVNTKTDSLAKLRPVNNQIAYTRIDKSYPHYDSELFDKGSNTDDISANKSSVSGNKWIGESNEISADSNKEKDAEASKKIGTSDDYSIGIVKAPDKFFKTTGGVPNDPKKGLEANDQNVVQSTENAADGKQGINKTMDVDANDNGMAISDPDSYTTLAKAYNVNISGDGDKAKVTPNDKDNSSNKWDRVKLVEQLMQNGGDAGAFYYIPSLPRLYSNWGKARVNVVVYDQAAVPAPTKQDTKPSFSTTDVSGGNDPFNVSLRPYTTTYDDGAVLTTANVPQNFKNLLSRTLVAGNPDLVDNTGKVAANKLQQILVSSFLGSWQQNDGSFKQTDSGRGVSSPLYMYGGFGISNSDTKNSYSQWPKGYVDGTGDYSNAVNSFPGDFYRGGADLRLTDGSGKINGIPMTSLSADISKVDVTKPGTYPVVYTYTNPSNAKDTASITVPVTVTDSSAPVFAFQGSTDSTINVGDSFNENEYKVVGSWTIFNNYGGDYSKLPNFEGIAKSSDGTPQVTITGHVDTHTPGIYQLTYKATSISGATTTMVRNITVLAKENAAEWTLTPNKMVGYINYVPGYGIMVYNAPAGKATGQRLAHGTAWKISQRAVNTKGEVYYAVGKNQWINGKYVSFTPINTITPLRGEVQIVYKKGYGVNLWKSAGTTNGFYPGRKLQHGSKWKTSGKQNGFYKVGKDQWIQGDYASYKAY</sequence>
<protein>
    <recommendedName>
        <fullName evidence="1">Pesticidal crystal protein Cry22Aa Ig-like domain-containing protein</fullName>
    </recommendedName>
</protein>
<dbReference type="InterPro" id="IPR013783">
    <property type="entry name" value="Ig-like_fold"/>
</dbReference>
<name>A0AAU9CU42_9LACO</name>